<accession>A0A2N1PPC5</accession>
<reference evidence="2 3" key="1">
    <citation type="journal article" date="2017" name="ISME J.">
        <title>Potential for microbial H2 and metal transformations associated with novel bacteria and archaea in deep terrestrial subsurface sediments.</title>
        <authorList>
            <person name="Hernsdorf A.W."/>
            <person name="Amano Y."/>
            <person name="Miyakawa K."/>
            <person name="Ise K."/>
            <person name="Suzuki Y."/>
            <person name="Anantharaman K."/>
            <person name="Probst A."/>
            <person name="Burstein D."/>
            <person name="Thomas B.C."/>
            <person name="Banfield J.F."/>
        </authorList>
    </citation>
    <scope>NUCLEOTIDE SEQUENCE [LARGE SCALE GENOMIC DNA]</scope>
    <source>
        <strain evidence="2">HGW-Wallbacteria-1</strain>
    </source>
</reference>
<feature type="chain" id="PRO_5014845620" evidence="1">
    <location>
        <begin position="23"/>
        <end position="344"/>
    </location>
</feature>
<dbReference type="AlphaFoldDB" id="A0A2N1PPC5"/>
<organism evidence="2 3">
    <name type="scientific">Candidatus Wallbacteria bacterium HGW-Wallbacteria-1</name>
    <dbReference type="NCBI Taxonomy" id="2013854"/>
    <lineage>
        <taxon>Bacteria</taxon>
        <taxon>Candidatus Walliibacteriota</taxon>
    </lineage>
</organism>
<sequence>MVKIKVLTLLLLFSFMAMPTIAATAASECEAVEVPGLMKLHLQEVHAALSAGAPLQEALRTGSAAELEEVLAKSDDSYDITMIMASLSQAEKSAAKQAGEYALIPLYSLVRERIVNAIAGGRADLAKTLKKIESKLEKVSARAEMVPMALDLPQGWQAVLISLEDNGKGRRREHLQRMVNNHGFSVIASFDAGSQPGYTNEVTRYLIAGKTDRIMKLATYFKGEIPSGVRVSLHLKSGGAFSKIESDLTVKAPEGLDPDASIKWLQSNVVSKGWDYIYNDNFDLLKKHAKEKVDDGRVVYRVKSAQISYSVEAITSAGALRVADSSVDQGDLDYRAPSRATEEN</sequence>
<dbReference type="EMBL" id="PGXC01000007">
    <property type="protein sequence ID" value="PKK90196.1"/>
    <property type="molecule type" value="Genomic_DNA"/>
</dbReference>
<keyword evidence="1" id="KW-0732">Signal</keyword>
<proteinExistence type="predicted"/>
<name>A0A2N1PPC5_9BACT</name>
<feature type="signal peptide" evidence="1">
    <location>
        <begin position="1"/>
        <end position="22"/>
    </location>
</feature>
<evidence type="ECO:0000256" key="1">
    <source>
        <dbReference type="SAM" id="SignalP"/>
    </source>
</evidence>
<protein>
    <submittedName>
        <fullName evidence="2">Uncharacterized protein</fullName>
    </submittedName>
</protein>
<gene>
    <name evidence="2" type="ORF">CVV64_10735</name>
</gene>
<comment type="caution">
    <text evidence="2">The sequence shown here is derived from an EMBL/GenBank/DDBJ whole genome shotgun (WGS) entry which is preliminary data.</text>
</comment>
<dbReference type="Proteomes" id="UP000233256">
    <property type="component" value="Unassembled WGS sequence"/>
</dbReference>
<evidence type="ECO:0000313" key="3">
    <source>
        <dbReference type="Proteomes" id="UP000233256"/>
    </source>
</evidence>
<evidence type="ECO:0000313" key="2">
    <source>
        <dbReference type="EMBL" id="PKK90196.1"/>
    </source>
</evidence>